<dbReference type="GO" id="GO:0005509">
    <property type="term" value="F:calcium ion binding"/>
    <property type="evidence" value="ECO:0007669"/>
    <property type="project" value="InterPro"/>
</dbReference>
<dbReference type="Pfam" id="PF13499">
    <property type="entry name" value="EF-hand_7"/>
    <property type="match status" value="1"/>
</dbReference>
<dbReference type="OrthoDB" id="26525at2759"/>
<sequence>MGPKPQPIFRLGNSATEAEALLTPQEIASIRHEFSFLDLDGDGWLGAEDLRRSMRSDGIHVSKAEAETCIWAVDEDGDGRLSLADVALLYARAKRGLRRGEPQRLCNYLLFRLIDTDHDGRIKPDDVYSYLCHIMDKEAANTNMNRVFGVSTLESPATGKVTPVQWLTILDTAMWEKASPITDTHEVAHEADQNAFRPFHGYPLRLRRKVSSRLNVGKLRESMNVVPNGTALLPRDAYTRNSRFVQSSWTTEHTRNRPKFAVNP</sequence>
<dbReference type="RefSeq" id="XP_029216945.1">
    <property type="nucleotide sequence ID" value="XM_029366485.1"/>
</dbReference>
<gene>
    <name evidence="3" type="ORF">BESB_081350</name>
</gene>
<dbReference type="InterPro" id="IPR018247">
    <property type="entry name" value="EF_Hand_1_Ca_BS"/>
</dbReference>
<evidence type="ECO:0000259" key="2">
    <source>
        <dbReference type="PROSITE" id="PS50222"/>
    </source>
</evidence>
<dbReference type="CDD" id="cd00051">
    <property type="entry name" value="EFh"/>
    <property type="match status" value="1"/>
</dbReference>
<dbReference type="Proteomes" id="UP000224006">
    <property type="component" value="Chromosome VIII"/>
</dbReference>
<organism evidence="3 4">
    <name type="scientific">Besnoitia besnoiti</name>
    <name type="common">Apicomplexan protozoan</name>
    <dbReference type="NCBI Taxonomy" id="94643"/>
    <lineage>
        <taxon>Eukaryota</taxon>
        <taxon>Sar</taxon>
        <taxon>Alveolata</taxon>
        <taxon>Apicomplexa</taxon>
        <taxon>Conoidasida</taxon>
        <taxon>Coccidia</taxon>
        <taxon>Eucoccidiorida</taxon>
        <taxon>Eimeriorina</taxon>
        <taxon>Sarcocystidae</taxon>
        <taxon>Besnoitia</taxon>
    </lineage>
</organism>
<dbReference type="InterPro" id="IPR002048">
    <property type="entry name" value="EF_hand_dom"/>
</dbReference>
<evidence type="ECO:0000313" key="3">
    <source>
        <dbReference type="EMBL" id="PFH32936.1"/>
    </source>
</evidence>
<keyword evidence="1" id="KW-0106">Calcium</keyword>
<name>A0A2A9MAH1_BESBE</name>
<dbReference type="InterPro" id="IPR011992">
    <property type="entry name" value="EF-hand-dom_pair"/>
</dbReference>
<dbReference type="EMBL" id="NWUJ01000009">
    <property type="protein sequence ID" value="PFH32936.1"/>
    <property type="molecule type" value="Genomic_DNA"/>
</dbReference>
<dbReference type="VEuPathDB" id="ToxoDB:BESB_081350"/>
<reference evidence="3 4" key="1">
    <citation type="submission" date="2017-09" db="EMBL/GenBank/DDBJ databases">
        <title>Genome sequencing of Besnoitia besnoiti strain Bb-Ger1.</title>
        <authorList>
            <person name="Schares G."/>
            <person name="Venepally P."/>
            <person name="Lorenzi H.A."/>
        </authorList>
    </citation>
    <scope>NUCLEOTIDE SEQUENCE [LARGE SCALE GENOMIC DNA]</scope>
    <source>
        <strain evidence="3 4">Bb-Ger1</strain>
    </source>
</reference>
<dbReference type="PROSITE" id="PS00018">
    <property type="entry name" value="EF_HAND_1"/>
    <property type="match status" value="2"/>
</dbReference>
<dbReference type="STRING" id="94643.A0A2A9MAH1"/>
<dbReference type="Gene3D" id="1.10.238.10">
    <property type="entry name" value="EF-hand"/>
    <property type="match status" value="1"/>
</dbReference>
<dbReference type="AlphaFoldDB" id="A0A2A9MAH1"/>
<dbReference type="Pfam" id="PF13202">
    <property type="entry name" value="EF-hand_5"/>
    <property type="match status" value="1"/>
</dbReference>
<dbReference type="SUPFAM" id="SSF47473">
    <property type="entry name" value="EF-hand"/>
    <property type="match status" value="1"/>
</dbReference>
<feature type="domain" description="EF-hand" evidence="2">
    <location>
        <begin position="25"/>
        <end position="60"/>
    </location>
</feature>
<accession>A0A2A9MAH1</accession>
<dbReference type="PROSITE" id="PS50222">
    <property type="entry name" value="EF_HAND_2"/>
    <property type="match status" value="1"/>
</dbReference>
<proteinExistence type="predicted"/>
<protein>
    <submittedName>
        <fullName evidence="3">EF hand domain-containing protein</fullName>
    </submittedName>
</protein>
<evidence type="ECO:0000313" key="4">
    <source>
        <dbReference type="Proteomes" id="UP000224006"/>
    </source>
</evidence>
<evidence type="ECO:0000256" key="1">
    <source>
        <dbReference type="ARBA" id="ARBA00022837"/>
    </source>
</evidence>
<keyword evidence="4" id="KW-1185">Reference proteome</keyword>
<comment type="caution">
    <text evidence="3">The sequence shown here is derived from an EMBL/GenBank/DDBJ whole genome shotgun (WGS) entry which is preliminary data.</text>
</comment>
<dbReference type="KEGG" id="bbes:BESB_081350"/>
<dbReference type="GeneID" id="40313061"/>